<dbReference type="PROSITE" id="PS51469">
    <property type="entry name" value="SUN"/>
    <property type="match status" value="1"/>
</dbReference>
<dbReference type="OrthoDB" id="342281at2759"/>
<sequence length="512" mass="58160">MYKGRRDIKVPDIAVMVGISCVMSQNSFPYSQFSVSSLGTIPEILRRARQQQETPQRQQQQQQPPPDIYAWLSDITVPETSEIQATALMDHIQYKCRLAIQFLGIFPNDGEEVVEQQHHLHGTLLEELCMTVLLSVKAVVYAILFVPKEILFSLFAYIDMFVVSTIFNFILFHLKNLGRCRDRSYVDGHRLFSVRGTETRAGRSRVAIRILAIWFAIELLKLSMDFSVTEAIDNISPLWKSPKIIEWKDGMEKTTFMDNTVSKRQYPLSKEEPPEIHPHRGPSPCVQVLRNCVASKLPRWLFMSNMGPNSILCNVCNRFLTGCECYQDMEELPDAALATHGSRVIGELTSPTFQGGLFSILKQRRPSPITAILPWEEPGECWPMAGRNGSLGVELSQPVSVKAISIDSSDHPLGLASAPADFEVWGLIHYHDEDDRSWKYPWDSFESMVDNNVLFLGRFTYNSAKGPAVQTFAIGTKVALPPIKTVVFRFLNNWGRDDYTCIYRVRVHGETY</sequence>
<accession>A0A068S8D5</accession>
<dbReference type="Pfam" id="PF07738">
    <property type="entry name" value="Sad1_UNC"/>
    <property type="match status" value="1"/>
</dbReference>
<dbReference type="InterPro" id="IPR045119">
    <property type="entry name" value="SUN1-5"/>
</dbReference>
<comment type="caution">
    <text evidence="7">The sequence shown here is derived from an EMBL/GenBank/DDBJ whole genome shotgun (WGS) entry which is preliminary data.</text>
</comment>
<reference evidence="7" key="1">
    <citation type="submission" date="2013-08" db="EMBL/GenBank/DDBJ databases">
        <title>Gene expansion shapes genome architecture in the human pathogen Lichtheimia corymbifera: an evolutionary genomics analysis in the ancient terrestrial Mucorales (Mucoromycotina).</title>
        <authorList>
            <person name="Schwartze V.U."/>
            <person name="Winter S."/>
            <person name="Shelest E."/>
            <person name="Marcet-Houben M."/>
            <person name="Horn F."/>
            <person name="Wehner S."/>
            <person name="Hoffmann K."/>
            <person name="Riege K."/>
            <person name="Sammeth M."/>
            <person name="Nowrousian M."/>
            <person name="Valiante V."/>
            <person name="Linde J."/>
            <person name="Jacobsen I.D."/>
            <person name="Marz M."/>
            <person name="Brakhage A.A."/>
            <person name="Gabaldon T."/>
            <person name="Bocker S."/>
            <person name="Voigt K."/>
        </authorList>
    </citation>
    <scope>NUCLEOTIDE SEQUENCE [LARGE SCALE GENOMIC DNA]</scope>
    <source>
        <strain evidence="7">FSU 9682</strain>
    </source>
</reference>
<protein>
    <recommendedName>
        <fullName evidence="6">SUN domain-containing protein</fullName>
    </recommendedName>
</protein>
<dbReference type="Gene3D" id="2.60.120.260">
    <property type="entry name" value="Galactose-binding domain-like"/>
    <property type="match status" value="1"/>
</dbReference>
<keyword evidence="3 5" id="KW-1133">Transmembrane helix</keyword>
<evidence type="ECO:0000313" key="8">
    <source>
        <dbReference type="Proteomes" id="UP000027586"/>
    </source>
</evidence>
<feature type="transmembrane region" description="Helical" evidence="5">
    <location>
        <begin position="150"/>
        <end position="174"/>
    </location>
</feature>
<dbReference type="EMBL" id="CBTN010000055">
    <property type="protein sequence ID" value="CDH58270.1"/>
    <property type="molecule type" value="Genomic_DNA"/>
</dbReference>
<evidence type="ECO:0000256" key="3">
    <source>
        <dbReference type="ARBA" id="ARBA00022989"/>
    </source>
</evidence>
<evidence type="ECO:0000256" key="5">
    <source>
        <dbReference type="SAM" id="Phobius"/>
    </source>
</evidence>
<dbReference type="VEuPathDB" id="FungiDB:LCOR_09138.1"/>
<dbReference type="STRING" id="1263082.A0A068S8D5"/>
<keyword evidence="2 5" id="KW-0812">Transmembrane</keyword>
<dbReference type="AlphaFoldDB" id="A0A068S8D5"/>
<keyword evidence="8" id="KW-1185">Reference proteome</keyword>
<evidence type="ECO:0000256" key="2">
    <source>
        <dbReference type="ARBA" id="ARBA00022692"/>
    </source>
</evidence>
<organism evidence="7 8">
    <name type="scientific">Lichtheimia corymbifera JMRC:FSU:9682</name>
    <dbReference type="NCBI Taxonomy" id="1263082"/>
    <lineage>
        <taxon>Eukaryota</taxon>
        <taxon>Fungi</taxon>
        <taxon>Fungi incertae sedis</taxon>
        <taxon>Mucoromycota</taxon>
        <taxon>Mucoromycotina</taxon>
        <taxon>Mucoromycetes</taxon>
        <taxon>Mucorales</taxon>
        <taxon>Lichtheimiaceae</taxon>
        <taxon>Lichtheimia</taxon>
    </lineage>
</organism>
<feature type="domain" description="SUN" evidence="6">
    <location>
        <begin position="334"/>
        <end position="512"/>
    </location>
</feature>
<dbReference type="GO" id="GO:0043495">
    <property type="term" value="F:protein-membrane adaptor activity"/>
    <property type="evidence" value="ECO:0007669"/>
    <property type="project" value="TreeGrafter"/>
</dbReference>
<gene>
    <name evidence="7" type="ORF">LCOR_09138.1</name>
</gene>
<dbReference type="PANTHER" id="PTHR12911:SF8">
    <property type="entry name" value="KLAROID PROTEIN-RELATED"/>
    <property type="match status" value="1"/>
</dbReference>
<evidence type="ECO:0000256" key="1">
    <source>
        <dbReference type="ARBA" id="ARBA00004370"/>
    </source>
</evidence>
<dbReference type="PANTHER" id="PTHR12911">
    <property type="entry name" value="SAD1/UNC-84-LIKE PROTEIN-RELATED"/>
    <property type="match status" value="1"/>
</dbReference>
<evidence type="ECO:0000256" key="4">
    <source>
        <dbReference type="ARBA" id="ARBA00023136"/>
    </source>
</evidence>
<dbReference type="GO" id="GO:0034993">
    <property type="term" value="C:meiotic nuclear membrane microtubule tethering complex"/>
    <property type="evidence" value="ECO:0007669"/>
    <property type="project" value="TreeGrafter"/>
</dbReference>
<proteinExistence type="predicted"/>
<evidence type="ECO:0000313" key="7">
    <source>
        <dbReference type="EMBL" id="CDH58270.1"/>
    </source>
</evidence>
<dbReference type="InterPro" id="IPR012919">
    <property type="entry name" value="SUN_dom"/>
</dbReference>
<name>A0A068S8D5_9FUNG</name>
<dbReference type="Proteomes" id="UP000027586">
    <property type="component" value="Unassembled WGS sequence"/>
</dbReference>
<evidence type="ECO:0000259" key="6">
    <source>
        <dbReference type="PROSITE" id="PS51469"/>
    </source>
</evidence>
<keyword evidence="4 5" id="KW-0472">Membrane</keyword>
<comment type="subcellular location">
    <subcellularLocation>
        <location evidence="1">Membrane</location>
    </subcellularLocation>
</comment>